<dbReference type="EMBL" id="DS113981">
    <property type="protein sequence ID" value="EAX92213.1"/>
    <property type="molecule type" value="Genomic_DNA"/>
</dbReference>
<reference evidence="1" key="1">
    <citation type="submission" date="2006-10" db="EMBL/GenBank/DDBJ databases">
        <authorList>
            <person name="Amadeo P."/>
            <person name="Zhao Q."/>
            <person name="Wortman J."/>
            <person name="Fraser-Liggett C."/>
            <person name="Carlton J."/>
        </authorList>
    </citation>
    <scope>NUCLEOTIDE SEQUENCE</scope>
    <source>
        <strain evidence="1">G3</strain>
    </source>
</reference>
<accession>A2FS97</accession>
<dbReference type="VEuPathDB" id="TrichDB:TVAG_132580"/>
<dbReference type="KEGG" id="tva:4749923"/>
<gene>
    <name evidence="1" type="ORF">TVAG_132580</name>
</gene>
<reference evidence="1" key="2">
    <citation type="journal article" date="2007" name="Science">
        <title>Draft genome sequence of the sexually transmitted pathogen Trichomonas vaginalis.</title>
        <authorList>
            <person name="Carlton J.M."/>
            <person name="Hirt R.P."/>
            <person name="Silva J.C."/>
            <person name="Delcher A.L."/>
            <person name="Schatz M."/>
            <person name="Zhao Q."/>
            <person name="Wortman J.R."/>
            <person name="Bidwell S.L."/>
            <person name="Alsmark U.C.M."/>
            <person name="Besteiro S."/>
            <person name="Sicheritz-Ponten T."/>
            <person name="Noel C.J."/>
            <person name="Dacks J.B."/>
            <person name="Foster P.G."/>
            <person name="Simillion C."/>
            <person name="Van de Peer Y."/>
            <person name="Miranda-Saavedra D."/>
            <person name="Barton G.J."/>
            <person name="Westrop G.D."/>
            <person name="Mueller S."/>
            <person name="Dessi D."/>
            <person name="Fiori P.L."/>
            <person name="Ren Q."/>
            <person name="Paulsen I."/>
            <person name="Zhang H."/>
            <person name="Bastida-Corcuera F.D."/>
            <person name="Simoes-Barbosa A."/>
            <person name="Brown M.T."/>
            <person name="Hayes R.D."/>
            <person name="Mukherjee M."/>
            <person name="Okumura C.Y."/>
            <person name="Schneider R."/>
            <person name="Smith A.J."/>
            <person name="Vanacova S."/>
            <person name="Villalvazo M."/>
            <person name="Haas B.J."/>
            <person name="Pertea M."/>
            <person name="Feldblyum T.V."/>
            <person name="Utterback T.R."/>
            <person name="Shu C.L."/>
            <person name="Osoegawa K."/>
            <person name="de Jong P.J."/>
            <person name="Hrdy I."/>
            <person name="Horvathova L."/>
            <person name="Zubacova Z."/>
            <person name="Dolezal P."/>
            <person name="Malik S.B."/>
            <person name="Logsdon J.M. Jr."/>
            <person name="Henze K."/>
            <person name="Gupta A."/>
            <person name="Wang C.C."/>
            <person name="Dunne R.L."/>
            <person name="Upcroft J.A."/>
            <person name="Upcroft P."/>
            <person name="White O."/>
            <person name="Salzberg S.L."/>
            <person name="Tang P."/>
            <person name="Chiu C.-H."/>
            <person name="Lee Y.-S."/>
            <person name="Embley T.M."/>
            <person name="Coombs G.H."/>
            <person name="Mottram J.C."/>
            <person name="Tachezy J."/>
            <person name="Fraser-Liggett C.M."/>
            <person name="Johnson P.J."/>
        </authorList>
    </citation>
    <scope>NUCLEOTIDE SEQUENCE [LARGE SCALE GENOMIC DNA]</scope>
    <source>
        <strain evidence="1">G3</strain>
    </source>
</reference>
<protein>
    <submittedName>
        <fullName evidence="1">Uncharacterized protein</fullName>
    </submittedName>
</protein>
<keyword evidence="2" id="KW-1185">Reference proteome</keyword>
<organism evidence="1 2">
    <name type="scientific">Trichomonas vaginalis (strain ATCC PRA-98 / G3)</name>
    <dbReference type="NCBI Taxonomy" id="412133"/>
    <lineage>
        <taxon>Eukaryota</taxon>
        <taxon>Metamonada</taxon>
        <taxon>Parabasalia</taxon>
        <taxon>Trichomonadida</taxon>
        <taxon>Trichomonadidae</taxon>
        <taxon>Trichomonas</taxon>
    </lineage>
</organism>
<evidence type="ECO:0000313" key="1">
    <source>
        <dbReference type="EMBL" id="EAX92213.1"/>
    </source>
</evidence>
<sequence>MTERFEVHEDTAVIYDPELIKDIVTLLGLPTQVNKLVFSPKNLTTQVEKAVDKTIGGHRIERAAKVEIKTIYDDLMEKYNFKFASPDFTTAELSLPEDIAKILYVVHGFSRPEDSKPIKFENNDFKFVANVSFAAKIDPSDNKYTFGPMKLTSIQTQNKKQSQNSKKKVFQAIYNTFCLDSIKNMYRFVLLAQEYGFSLKDEIVQLEEDGTIPSDIRQDLSLNLCRSSLDPLPNARAFGHKQFIPIPMAVFLVEALALNQTDEEKGYDQKRFLKSKTIYKLLLPAILPVAFELEGQYVAISFADYMGIKAVQICQRLTTIVQRIFVPLKNSSRSIYAQLDDVLYNIYSQSQIIQSNQTQDYISVMTKQQKTGKFHNSSNEIVKMRYELKPAPKTEGLTNIYIYMFPLSTAKDEIDQITEKFKENVYKIFEEIAYYECPLCNCQSCHKVHSCPRGQHTGERISFKGKNGEDVMEEKIQVLDENTGQTITQTKVCYSCCGTQILEISPGCIESDKHVMPDENNLDEFDYKIWSKLNYTVLI</sequence>
<proteinExistence type="predicted"/>
<dbReference type="Proteomes" id="UP000001542">
    <property type="component" value="Unassembled WGS sequence"/>
</dbReference>
<dbReference type="VEuPathDB" id="TrichDB:TVAGG3_0210220"/>
<dbReference type="PANTHER" id="PTHR34925:SF2">
    <property type="entry name" value="PAZ DOMAIN-CONTAINING PROTEIN"/>
    <property type="match status" value="1"/>
</dbReference>
<dbReference type="InParanoid" id="A2FS97"/>
<dbReference type="PANTHER" id="PTHR34925">
    <property type="match status" value="1"/>
</dbReference>
<dbReference type="AlphaFoldDB" id="A2FS97"/>
<evidence type="ECO:0000313" key="2">
    <source>
        <dbReference type="Proteomes" id="UP000001542"/>
    </source>
</evidence>
<name>A2FS97_TRIV3</name>
<dbReference type="RefSeq" id="XP_001305143.1">
    <property type="nucleotide sequence ID" value="XM_001305142.1"/>
</dbReference>